<evidence type="ECO:0000313" key="4">
    <source>
        <dbReference type="Proteomes" id="UP000231655"/>
    </source>
</evidence>
<dbReference type="Gene3D" id="3.40.50.12500">
    <property type="match status" value="1"/>
</dbReference>
<dbReference type="PANTHER" id="PTHR28047">
    <property type="entry name" value="PROTEIN DCG1"/>
    <property type="match status" value="1"/>
</dbReference>
<dbReference type="Pfam" id="PF01177">
    <property type="entry name" value="Asp_Glu_race"/>
    <property type="match status" value="1"/>
</dbReference>
<dbReference type="EMBL" id="OBEA01000002">
    <property type="protein sequence ID" value="SNY48055.1"/>
    <property type="molecule type" value="Genomic_DNA"/>
</dbReference>
<proteinExistence type="inferred from homology"/>
<dbReference type="InterPro" id="IPR015942">
    <property type="entry name" value="Asp/Glu/hydantoin_racemase"/>
</dbReference>
<dbReference type="RefSeq" id="WP_097145070.1">
    <property type="nucleotide sequence ID" value="NZ_OBEA01000002.1"/>
</dbReference>
<name>A0A285IJA1_9RHOB</name>
<dbReference type="InterPro" id="IPR052186">
    <property type="entry name" value="Hydantoin_racemase-like"/>
</dbReference>
<organism evidence="3 4">
    <name type="scientific">Pseudooceanicola antarcticus</name>
    <dbReference type="NCBI Taxonomy" id="1247613"/>
    <lineage>
        <taxon>Bacteria</taxon>
        <taxon>Pseudomonadati</taxon>
        <taxon>Pseudomonadota</taxon>
        <taxon>Alphaproteobacteria</taxon>
        <taxon>Rhodobacterales</taxon>
        <taxon>Paracoccaceae</taxon>
        <taxon>Pseudooceanicola</taxon>
    </lineage>
</organism>
<dbReference type="InterPro" id="IPR053714">
    <property type="entry name" value="Iso_Racemase_Enz_sf"/>
</dbReference>
<dbReference type="PANTHER" id="PTHR28047:SF5">
    <property type="entry name" value="PROTEIN DCG1"/>
    <property type="match status" value="1"/>
</dbReference>
<dbReference type="GO" id="GO:0047661">
    <property type="term" value="F:amino-acid racemase activity"/>
    <property type="evidence" value="ECO:0007669"/>
    <property type="project" value="InterPro"/>
</dbReference>
<accession>A0A285IJA1</accession>
<dbReference type="Proteomes" id="UP000231655">
    <property type="component" value="Unassembled WGS sequence"/>
</dbReference>
<evidence type="ECO:0000313" key="5">
    <source>
        <dbReference type="Proteomes" id="UP000231702"/>
    </source>
</evidence>
<comment type="similarity">
    <text evidence="1">Belongs to the HyuE racemase family.</text>
</comment>
<sequence length="214" mass="21400">MRLLYLNPNATEAMTDSMVSVARDGAPAAEVLGWTNHRGPATIQGPEDGAAAVEGLLALLPEAKAAAVDAIIIGCFDDTGLEQLRQAAHCPVIGIGQAAMALAALHGDRFGIVTTLEVSVPVIAANVECYGHQEACAGVFASGLPVLEVEAGGPAVEDRMALAIAGAKAAGAGAVVLGCAGMSRLRRGLSERTGTVLVDGVLASAILAQGLAAP</sequence>
<reference evidence="3 4" key="1">
    <citation type="submission" date="2017-09" db="EMBL/GenBank/DDBJ databases">
        <authorList>
            <person name="Ehlers B."/>
            <person name="Leendertz F.H."/>
        </authorList>
    </citation>
    <scope>NUCLEOTIDE SEQUENCE [LARGE SCALE GENOMIC DNA]</scope>
    <source>
        <strain evidence="3 4">CGMCC 1.12662</strain>
    </source>
</reference>
<dbReference type="AlphaFoldDB" id="A0A285IJA1"/>
<protein>
    <submittedName>
        <fullName evidence="3">Allantoin racemase</fullName>
    </submittedName>
    <submittedName>
        <fullName evidence="2">HyuE hydantoin racemase</fullName>
    </submittedName>
</protein>
<dbReference type="Proteomes" id="UP000231702">
    <property type="component" value="Unassembled WGS sequence"/>
</dbReference>
<dbReference type="OrthoDB" id="9791723at2"/>
<evidence type="ECO:0000313" key="3">
    <source>
        <dbReference type="EMBL" id="SNY48055.1"/>
    </source>
</evidence>
<evidence type="ECO:0000256" key="1">
    <source>
        <dbReference type="ARBA" id="ARBA00038414"/>
    </source>
</evidence>
<reference evidence="2 5" key="2">
    <citation type="journal article" date="2018" name="Int. J. Syst. Evol. Microbiol.">
        <title>Pseudooceanicola lipolyticus sp. nov., a marine alphaproteobacterium, reclassification of Oceanicola flagellatus as Pseudooceanicola flagellatus comb. nov. and emended description of the genus Pseudooceanicola.</title>
        <authorList>
            <person name="Huang M.-M."/>
            <person name="Guo L.-L."/>
            <person name="Wu Y.-H."/>
            <person name="Lai Q.-L."/>
            <person name="Shao Z.-Z."/>
            <person name="Wang C.-S."/>
            <person name="Wu M."/>
            <person name="Xu X.-W."/>
        </authorList>
    </citation>
    <scope>NUCLEOTIDE SEQUENCE [LARGE SCALE GENOMIC DNA]</scope>
    <source>
        <strain evidence="2 5">Ar-45</strain>
    </source>
</reference>
<evidence type="ECO:0000313" key="2">
    <source>
        <dbReference type="EMBL" id="PJE28838.1"/>
    </source>
</evidence>
<gene>
    <name evidence="2" type="ORF">CVM39_10265</name>
    <name evidence="3" type="ORF">SAMN06297129_1316</name>
</gene>
<keyword evidence="5" id="KW-1185">Reference proteome</keyword>
<dbReference type="EMBL" id="PGTD01000016">
    <property type="protein sequence ID" value="PJE28838.1"/>
    <property type="molecule type" value="Genomic_DNA"/>
</dbReference>